<evidence type="ECO:0000256" key="12">
    <source>
        <dbReference type="ARBA" id="ARBA00023242"/>
    </source>
</evidence>
<dbReference type="GO" id="GO:0005816">
    <property type="term" value="C:spindle pole body"/>
    <property type="evidence" value="ECO:0007669"/>
    <property type="project" value="TreeGrafter"/>
</dbReference>
<dbReference type="GO" id="GO:0070762">
    <property type="term" value="C:nuclear pore transmembrane ring"/>
    <property type="evidence" value="ECO:0007669"/>
    <property type="project" value="TreeGrafter"/>
</dbReference>
<dbReference type="GO" id="GO:0070631">
    <property type="term" value="P:spindle pole body localization"/>
    <property type="evidence" value="ECO:0007669"/>
    <property type="project" value="TreeGrafter"/>
</dbReference>
<name>A0AAV9WKD1_9PEZI</name>
<keyword evidence="12" id="KW-0539">Nucleus</keyword>
<evidence type="ECO:0008006" key="16">
    <source>
        <dbReference type="Google" id="ProtNLM"/>
    </source>
</evidence>
<feature type="transmembrane region" description="Helical" evidence="13">
    <location>
        <begin position="72"/>
        <end position="92"/>
    </location>
</feature>
<dbReference type="GO" id="GO:0015031">
    <property type="term" value="P:protein transport"/>
    <property type="evidence" value="ECO:0007669"/>
    <property type="project" value="UniProtKB-KW"/>
</dbReference>
<keyword evidence="10" id="KW-0906">Nuclear pore complex</keyword>
<evidence type="ECO:0000256" key="5">
    <source>
        <dbReference type="ARBA" id="ARBA00022692"/>
    </source>
</evidence>
<keyword evidence="4" id="KW-0813">Transport</keyword>
<evidence type="ECO:0000256" key="10">
    <source>
        <dbReference type="ARBA" id="ARBA00023132"/>
    </source>
</evidence>
<reference evidence="14 15" key="1">
    <citation type="submission" date="2023-08" db="EMBL/GenBank/DDBJ databases">
        <authorList>
            <person name="Palmer J.M."/>
        </authorList>
    </citation>
    <scope>NUCLEOTIDE SEQUENCE [LARGE SCALE GENOMIC DNA]</scope>
    <source>
        <strain evidence="14 15">TWF481</strain>
    </source>
</reference>
<dbReference type="PANTHER" id="PTHR13269:SF6">
    <property type="entry name" value="NUCLEOPORIN NDC1"/>
    <property type="match status" value="1"/>
</dbReference>
<evidence type="ECO:0000256" key="13">
    <source>
        <dbReference type="SAM" id="Phobius"/>
    </source>
</evidence>
<dbReference type="InterPro" id="IPR019049">
    <property type="entry name" value="Nucleoporin_prot_Ndc1/Nup"/>
</dbReference>
<evidence type="ECO:0000256" key="3">
    <source>
        <dbReference type="ARBA" id="ARBA00005760"/>
    </source>
</evidence>
<evidence type="ECO:0000256" key="2">
    <source>
        <dbReference type="ARBA" id="ARBA00004567"/>
    </source>
</evidence>
<keyword evidence="11 13" id="KW-0472">Membrane</keyword>
<keyword evidence="5 13" id="KW-0812">Transmembrane</keyword>
<comment type="similarity">
    <text evidence="3">Belongs to the NDC1 family.</text>
</comment>
<keyword evidence="9" id="KW-0811">Translocation</keyword>
<feature type="transmembrane region" description="Helical" evidence="13">
    <location>
        <begin position="160"/>
        <end position="180"/>
    </location>
</feature>
<dbReference type="Proteomes" id="UP001370758">
    <property type="component" value="Unassembled WGS sequence"/>
</dbReference>
<evidence type="ECO:0000256" key="4">
    <source>
        <dbReference type="ARBA" id="ARBA00022448"/>
    </source>
</evidence>
<evidence type="ECO:0000256" key="6">
    <source>
        <dbReference type="ARBA" id="ARBA00022816"/>
    </source>
</evidence>
<evidence type="ECO:0000256" key="1">
    <source>
        <dbReference type="ARBA" id="ARBA00004232"/>
    </source>
</evidence>
<dbReference type="GO" id="GO:0051028">
    <property type="term" value="P:mRNA transport"/>
    <property type="evidence" value="ECO:0007669"/>
    <property type="project" value="UniProtKB-KW"/>
</dbReference>
<comment type="subcellular location">
    <subcellularLocation>
        <location evidence="1">Nucleus membrane</location>
        <topology evidence="1">Multi-pass membrane protein</topology>
    </subcellularLocation>
    <subcellularLocation>
        <location evidence="2">Nucleus</location>
        <location evidence="2">Nuclear pore complex</location>
    </subcellularLocation>
</comment>
<evidence type="ECO:0000256" key="11">
    <source>
        <dbReference type="ARBA" id="ARBA00023136"/>
    </source>
</evidence>
<dbReference type="Pfam" id="PF09531">
    <property type="entry name" value="Ndc1_Nup"/>
    <property type="match status" value="1"/>
</dbReference>
<evidence type="ECO:0000256" key="9">
    <source>
        <dbReference type="ARBA" id="ARBA00023010"/>
    </source>
</evidence>
<dbReference type="GO" id="GO:0031965">
    <property type="term" value="C:nuclear membrane"/>
    <property type="evidence" value="ECO:0007669"/>
    <property type="project" value="UniProtKB-SubCell"/>
</dbReference>
<dbReference type="EMBL" id="JAVHJL010000002">
    <property type="protein sequence ID" value="KAK6509997.1"/>
    <property type="molecule type" value="Genomic_DNA"/>
</dbReference>
<keyword evidence="8 13" id="KW-1133">Transmembrane helix</keyword>
<accession>A0AAV9WKD1</accession>
<dbReference type="AlphaFoldDB" id="A0AAV9WKD1"/>
<evidence type="ECO:0000256" key="7">
    <source>
        <dbReference type="ARBA" id="ARBA00022927"/>
    </source>
</evidence>
<sequence>MGSQILKTKASSALTKPLPPNYHALVTPVLHRRFVRASWTTLTIAYVANILMENISGWPWSAFPLGRSGINALVLFFFLMPILVLRIAQLATTSNKSLSDIHCLVRSIADRRLLKCMIYYIISAWLIVQFYLWNTLPSSDLGITTESIYHGHWELNERSLYLGFYSIPLGVIQGLIHVWIDRDYLKLHDEEKSFSQAFLESTVKSIQRIGTTIIASVASGPFSYWLLRPIVYRVGRLVVGSFTKIEPEEISQPMSDKIDLFFRSIWLTILIVVAWESTNLSFAVEFGKGPIRGGKTISEISPDPNGSLVLGLKLKKKPLSRRLAFKELSHIANEMAPRRETIFKELTKPIYTLNQIITECREAIAPIVTNLTPPPEAPANAADQKSASPVKEIKGFSPQKPIEQNILRTPAKQSAFEQWQATPGTMPKSPINFDVLKSQLVKKEVVESKFYEILNPVLHSQYGDALRLTIQRKTTSLLPDSGAQVDAINALVGFALASLKEDTYGTIQKELASILEDFTKISAALEKYMAEPPVHWTDIHAKEILAKNVTSEKEKLFPEAVALSVAVNDGLQKIGEAFEKYFDSLGLSVDARRKIRLVREAAKRKAAAAAIAAAAATPATPGPA</sequence>
<organism evidence="14 15">
    <name type="scientific">Arthrobotrys musiformis</name>
    <dbReference type="NCBI Taxonomy" id="47236"/>
    <lineage>
        <taxon>Eukaryota</taxon>
        <taxon>Fungi</taxon>
        <taxon>Dikarya</taxon>
        <taxon>Ascomycota</taxon>
        <taxon>Pezizomycotina</taxon>
        <taxon>Orbiliomycetes</taxon>
        <taxon>Orbiliales</taxon>
        <taxon>Orbiliaceae</taxon>
        <taxon>Arthrobotrys</taxon>
    </lineage>
</organism>
<keyword evidence="7" id="KW-0653">Protein transport</keyword>
<feature type="transmembrane region" description="Helical" evidence="13">
    <location>
        <begin position="113"/>
        <end position="132"/>
    </location>
</feature>
<protein>
    <recommendedName>
        <fullName evidence="16">Nucleoporin NDC1</fullName>
    </recommendedName>
</protein>
<keyword evidence="15" id="KW-1185">Reference proteome</keyword>
<keyword evidence="6" id="KW-0509">mRNA transport</keyword>
<dbReference type="GO" id="GO:0106166">
    <property type="term" value="F:spindle pole body-nuclear membrane anchor activity"/>
    <property type="evidence" value="ECO:0007669"/>
    <property type="project" value="TreeGrafter"/>
</dbReference>
<gene>
    <name evidence="14" type="ORF">TWF481_004711</name>
</gene>
<comment type="caution">
    <text evidence="14">The sequence shown here is derived from an EMBL/GenBank/DDBJ whole genome shotgun (WGS) entry which is preliminary data.</text>
</comment>
<feature type="transmembrane region" description="Helical" evidence="13">
    <location>
        <begin position="260"/>
        <end position="278"/>
    </location>
</feature>
<proteinExistence type="inferred from homology"/>
<dbReference type="GO" id="GO:0006999">
    <property type="term" value="P:nuclear pore organization"/>
    <property type="evidence" value="ECO:0007669"/>
    <property type="project" value="TreeGrafter"/>
</dbReference>
<dbReference type="PANTHER" id="PTHR13269">
    <property type="entry name" value="NUCLEOPORIN NDC1"/>
    <property type="match status" value="1"/>
</dbReference>
<feature type="transmembrane region" description="Helical" evidence="13">
    <location>
        <begin position="34"/>
        <end position="52"/>
    </location>
</feature>
<evidence type="ECO:0000313" key="15">
    <source>
        <dbReference type="Proteomes" id="UP001370758"/>
    </source>
</evidence>
<evidence type="ECO:0000256" key="8">
    <source>
        <dbReference type="ARBA" id="ARBA00022989"/>
    </source>
</evidence>
<evidence type="ECO:0000313" key="14">
    <source>
        <dbReference type="EMBL" id="KAK6509997.1"/>
    </source>
</evidence>